<evidence type="ECO:0000313" key="1">
    <source>
        <dbReference type="EMBL" id="BAF25343.2"/>
    </source>
</evidence>
<evidence type="ECO:0000313" key="2">
    <source>
        <dbReference type="Proteomes" id="UP000000763"/>
    </source>
</evidence>
<gene>
    <name evidence="1" type="ordered locus">Os09g0468800</name>
</gene>
<sequence>MLYPERPSRVNGTATVDCSAYPLDCHPVCPGGSCYEIAEPPPPSPVVPRVDVAVDDHHLPDIHELKSNAVASPADLGRIHQIKVPHISSSTFLASL</sequence>
<organism evidence="1 2">
    <name type="scientific">Oryza sativa subsp. japonica</name>
    <name type="common">Rice</name>
    <dbReference type="NCBI Taxonomy" id="39947"/>
    <lineage>
        <taxon>Eukaryota</taxon>
        <taxon>Viridiplantae</taxon>
        <taxon>Streptophyta</taxon>
        <taxon>Embryophyta</taxon>
        <taxon>Tracheophyta</taxon>
        <taxon>Spermatophyta</taxon>
        <taxon>Magnoliopsida</taxon>
        <taxon>Liliopsida</taxon>
        <taxon>Poales</taxon>
        <taxon>Poaceae</taxon>
        <taxon>BOP clade</taxon>
        <taxon>Oryzoideae</taxon>
        <taxon>Oryzeae</taxon>
        <taxon>Oryzinae</taxon>
        <taxon>Oryza</taxon>
        <taxon>Oryza sativa</taxon>
    </lineage>
</organism>
<dbReference type="AlphaFoldDB" id="Q0J122"/>
<name>Q0J122_ORYSJ</name>
<dbReference type="EMBL" id="AP008215">
    <property type="protein sequence ID" value="BAF25343.2"/>
    <property type="molecule type" value="Genomic_DNA"/>
</dbReference>
<accession>Q0J122</accession>
<proteinExistence type="predicted"/>
<reference evidence="1 2" key="1">
    <citation type="journal article" date="2005" name="Nature">
        <title>The map-based sequence of the rice genome.</title>
        <authorList>
            <consortium name="International rice genome sequencing project (IRGSP)"/>
            <person name="Matsumoto T."/>
            <person name="Wu J."/>
            <person name="Kanamori H."/>
            <person name="Katayose Y."/>
            <person name="Fujisawa M."/>
            <person name="Namiki N."/>
            <person name="Mizuno H."/>
            <person name="Yamamoto K."/>
            <person name="Antonio B.A."/>
            <person name="Baba T."/>
            <person name="Sakata K."/>
            <person name="Nagamura Y."/>
            <person name="Aoki H."/>
            <person name="Arikawa K."/>
            <person name="Arita K."/>
            <person name="Bito T."/>
            <person name="Chiden Y."/>
            <person name="Fujitsuka N."/>
            <person name="Fukunaka R."/>
            <person name="Hamada M."/>
            <person name="Harada C."/>
            <person name="Hayashi A."/>
            <person name="Hijishita S."/>
            <person name="Honda M."/>
            <person name="Hosokawa S."/>
            <person name="Ichikawa Y."/>
            <person name="Idonuma A."/>
            <person name="Iijima M."/>
            <person name="Ikeda M."/>
            <person name="Ikeno M."/>
            <person name="Ito K."/>
            <person name="Ito S."/>
            <person name="Ito T."/>
            <person name="Ito Y."/>
            <person name="Ito Y."/>
            <person name="Iwabuchi A."/>
            <person name="Kamiya K."/>
            <person name="Karasawa W."/>
            <person name="Kurita K."/>
            <person name="Katagiri S."/>
            <person name="Kikuta A."/>
            <person name="Kobayashi H."/>
            <person name="Kobayashi N."/>
            <person name="Machita K."/>
            <person name="Maehara T."/>
            <person name="Masukawa M."/>
            <person name="Mizubayashi T."/>
            <person name="Mukai Y."/>
            <person name="Nagasaki H."/>
            <person name="Nagata Y."/>
            <person name="Naito S."/>
            <person name="Nakashima M."/>
            <person name="Nakama Y."/>
            <person name="Nakamichi Y."/>
            <person name="Nakamura M."/>
            <person name="Meguro A."/>
            <person name="Negishi M."/>
            <person name="Ohta I."/>
            <person name="Ohta T."/>
            <person name="Okamoto M."/>
            <person name="Ono N."/>
            <person name="Saji S."/>
            <person name="Sakaguchi M."/>
            <person name="Sakai K."/>
            <person name="Shibata M."/>
            <person name="Shimokawa T."/>
            <person name="Song J."/>
            <person name="Takazaki Y."/>
            <person name="Terasawa K."/>
            <person name="Tsugane M."/>
            <person name="Tsuji K."/>
            <person name="Ueda S."/>
            <person name="Waki K."/>
            <person name="Yamagata H."/>
            <person name="Yamamoto M."/>
            <person name="Yamamoto S."/>
            <person name="Yamane H."/>
            <person name="Yoshiki S."/>
            <person name="Yoshihara R."/>
            <person name="Yukawa K."/>
            <person name="Zhong H."/>
            <person name="Yano M."/>
            <person name="Yuan Q."/>
            <person name="Ouyang S."/>
            <person name="Liu J."/>
            <person name="Jones K.M."/>
            <person name="Gansberger K."/>
            <person name="Moffat K."/>
            <person name="Hill J."/>
            <person name="Bera J."/>
            <person name="Fadrosh D."/>
            <person name="Jin S."/>
            <person name="Johri S."/>
            <person name="Kim M."/>
            <person name="Overton L."/>
            <person name="Reardon M."/>
            <person name="Tsitrin T."/>
            <person name="Vuong H."/>
            <person name="Weaver B."/>
            <person name="Ciecko A."/>
            <person name="Tallon L."/>
            <person name="Jackson J."/>
            <person name="Pai G."/>
            <person name="Aken S.V."/>
            <person name="Utterback T."/>
            <person name="Reidmuller S."/>
            <person name="Feldblyum T."/>
            <person name="Hsiao J."/>
            <person name="Zismann V."/>
            <person name="Iobst S."/>
            <person name="de Vazeille A.R."/>
            <person name="Buell C.R."/>
            <person name="Ying K."/>
            <person name="Li Y."/>
            <person name="Lu T."/>
            <person name="Huang Y."/>
            <person name="Zhao Q."/>
            <person name="Feng Q."/>
            <person name="Zhang L."/>
            <person name="Zhu J."/>
            <person name="Weng Q."/>
            <person name="Mu J."/>
            <person name="Lu Y."/>
            <person name="Fan D."/>
            <person name="Liu Y."/>
            <person name="Guan J."/>
            <person name="Zhang Y."/>
            <person name="Yu S."/>
            <person name="Liu X."/>
            <person name="Zhang Y."/>
            <person name="Hong G."/>
            <person name="Han B."/>
            <person name="Choisne N."/>
            <person name="Demange N."/>
            <person name="Orjeda G."/>
            <person name="Samain S."/>
            <person name="Cattolico L."/>
            <person name="Pelletier E."/>
            <person name="Couloux A."/>
            <person name="Segurens B."/>
            <person name="Wincker P."/>
            <person name="D'Hont A."/>
            <person name="Scarpelli C."/>
            <person name="Weissenbach J."/>
            <person name="Salanoubat M."/>
            <person name="Quetier F."/>
            <person name="Yu Y."/>
            <person name="Kim H.R."/>
            <person name="Rambo T."/>
            <person name="Currie J."/>
            <person name="Collura K."/>
            <person name="Luo M."/>
            <person name="Yang T."/>
            <person name="Ammiraju J.S.S."/>
            <person name="Engler F."/>
            <person name="Soderlund C."/>
            <person name="Wing R.A."/>
            <person name="Palmer L.E."/>
            <person name="de la Bastide M."/>
            <person name="Spiegel L."/>
            <person name="Nascimento L."/>
            <person name="Zutavern T."/>
            <person name="O'Shaughnessy A."/>
            <person name="Dike S."/>
            <person name="Dedhia N."/>
            <person name="Preston R."/>
            <person name="Balija V."/>
            <person name="McCombie W.R."/>
            <person name="Chow T."/>
            <person name="Chen H."/>
            <person name="Chung M."/>
            <person name="Chen C."/>
            <person name="Shaw J."/>
            <person name="Wu H."/>
            <person name="Hsiao K."/>
            <person name="Chao Y."/>
            <person name="Chu M."/>
            <person name="Cheng C."/>
            <person name="Hour A."/>
            <person name="Lee P."/>
            <person name="Lin S."/>
            <person name="Lin Y."/>
            <person name="Liou J."/>
            <person name="Liu S."/>
            <person name="Hsing Y."/>
            <person name="Raghuvanshi S."/>
            <person name="Mohanty A."/>
            <person name="Bharti A.K."/>
            <person name="Gaur A."/>
            <person name="Gupta V."/>
            <person name="Kumar D."/>
            <person name="Ravi V."/>
            <person name="Vij S."/>
            <person name="Kapur A."/>
            <person name="Khurana P."/>
            <person name="Khurana P."/>
            <person name="Khurana J.P."/>
            <person name="Tyagi A.K."/>
            <person name="Gaikwad K."/>
            <person name="Singh A."/>
            <person name="Dalal V."/>
            <person name="Srivastava S."/>
            <person name="Dixit A."/>
            <person name="Pal A.K."/>
            <person name="Ghazi I.A."/>
            <person name="Yadav M."/>
            <person name="Pandit A."/>
            <person name="Bhargava A."/>
            <person name="Sureshbabu K."/>
            <person name="Batra K."/>
            <person name="Sharma T.R."/>
            <person name="Mohapatra T."/>
            <person name="Singh N.K."/>
            <person name="Messing J."/>
            <person name="Nelson A.B."/>
            <person name="Fuks G."/>
            <person name="Kavchok S."/>
            <person name="Keizer G."/>
            <person name="Linton E."/>
            <person name="Llaca V."/>
            <person name="Song R."/>
            <person name="Tanyolac B."/>
            <person name="Young S."/>
            <person name="Ho-Il K."/>
            <person name="Hahn J.H."/>
            <person name="Sangsakoo G."/>
            <person name="Vanavichit A."/>
            <person name="de Mattos Luiz.A.T."/>
            <person name="Zimmer P.D."/>
            <person name="Malone G."/>
            <person name="Dellagostin O."/>
            <person name="de Oliveira A.C."/>
            <person name="Bevan M."/>
            <person name="Bancroft I."/>
            <person name="Minx P."/>
            <person name="Cordum H."/>
            <person name="Wilson R."/>
            <person name="Cheng Z."/>
            <person name="Jin W."/>
            <person name="Jiang J."/>
            <person name="Leong S.A."/>
            <person name="Iwama H."/>
            <person name="Gojobori T."/>
            <person name="Itoh T."/>
            <person name="Niimura Y."/>
            <person name="Fujii Y."/>
            <person name="Habara T."/>
            <person name="Sakai H."/>
            <person name="Sato Y."/>
            <person name="Wilson G."/>
            <person name="Kumar K."/>
            <person name="McCouch S."/>
            <person name="Juretic N."/>
            <person name="Hoen D."/>
            <person name="Wright S."/>
            <person name="Bruskiewich R."/>
            <person name="Bureau T."/>
            <person name="Miyao A."/>
            <person name="Hirochika H."/>
            <person name="Nishikawa T."/>
            <person name="Kadowaki K."/>
            <person name="Sugiura M."/>
            <person name="Burr B."/>
            <person name="Sasaki T."/>
        </authorList>
    </citation>
    <scope>NUCLEOTIDE SEQUENCE [LARGE SCALE GENOMIC DNA]</scope>
    <source>
        <strain evidence="2">cv. Nipponbare</strain>
    </source>
</reference>
<dbReference type="Proteomes" id="UP000000763">
    <property type="component" value="Chromosome 9"/>
</dbReference>
<reference evidence="2" key="2">
    <citation type="journal article" date="2008" name="Nucleic Acids Res.">
        <title>The rice annotation project database (RAP-DB): 2008 update.</title>
        <authorList>
            <consortium name="The rice annotation project (RAP)"/>
        </authorList>
    </citation>
    <scope>GENOME REANNOTATION</scope>
    <source>
        <strain evidence="2">cv. Nipponbare</strain>
    </source>
</reference>
<dbReference type="KEGG" id="dosa:Os09g0468800"/>
<protein>
    <submittedName>
        <fullName evidence="1">Os09g0468800 protein</fullName>
    </submittedName>
</protein>